<evidence type="ECO:0000256" key="3">
    <source>
        <dbReference type="ARBA" id="ARBA00022490"/>
    </source>
</evidence>
<keyword evidence="3" id="KW-0963">Cytoplasm</keyword>
<proteinExistence type="inferred from homology"/>
<comment type="caution">
    <text evidence="10">The sequence shown here is derived from an EMBL/GenBank/DDBJ whole genome shotgun (WGS) entry which is preliminary data.</text>
</comment>
<dbReference type="InterPro" id="IPR039915">
    <property type="entry name" value="TACC"/>
</dbReference>
<feature type="compositionally biased region" description="Polar residues" evidence="8">
    <location>
        <begin position="22"/>
        <end position="43"/>
    </location>
</feature>
<feature type="domain" description="Transforming acidic coiled-coil-containing protein C-terminal" evidence="9">
    <location>
        <begin position="221"/>
        <end position="413"/>
    </location>
</feature>
<dbReference type="GO" id="GO:0007052">
    <property type="term" value="P:mitotic spindle organization"/>
    <property type="evidence" value="ECO:0007669"/>
    <property type="project" value="InterPro"/>
</dbReference>
<keyword evidence="5 7" id="KW-0175">Coiled coil</keyword>
<dbReference type="GO" id="GO:0005737">
    <property type="term" value="C:cytoplasm"/>
    <property type="evidence" value="ECO:0007669"/>
    <property type="project" value="TreeGrafter"/>
</dbReference>
<keyword evidence="4" id="KW-0597">Phosphoprotein</keyword>
<dbReference type="Proteomes" id="UP000318571">
    <property type="component" value="Chromosome 5"/>
</dbReference>
<keyword evidence="11" id="KW-1185">Reference proteome</keyword>
<evidence type="ECO:0000256" key="8">
    <source>
        <dbReference type="SAM" id="MobiDB-lite"/>
    </source>
</evidence>
<dbReference type="EMBL" id="VCGU01000004">
    <property type="protein sequence ID" value="TRY76380.1"/>
    <property type="molecule type" value="Genomic_DNA"/>
</dbReference>
<dbReference type="PANTHER" id="PTHR13924:SF10">
    <property type="entry name" value="TRANSFORMING ACIDIC COILED-COIL PROTEIN, ISOFORM K"/>
    <property type="match status" value="1"/>
</dbReference>
<evidence type="ECO:0000256" key="4">
    <source>
        <dbReference type="ARBA" id="ARBA00022553"/>
    </source>
</evidence>
<dbReference type="STRING" id="6832.A0A553PFC2"/>
<accession>A0A553PFC2</accession>
<dbReference type="GO" id="GO:0007097">
    <property type="term" value="P:nuclear migration"/>
    <property type="evidence" value="ECO:0007669"/>
    <property type="project" value="TreeGrafter"/>
</dbReference>
<feature type="compositionally biased region" description="Low complexity" evidence="8">
    <location>
        <begin position="167"/>
        <end position="180"/>
    </location>
</feature>
<sequence>MNAVDPVGGGGLEGSSGPPQSVSPTMTNESDSGYSRTSGSPSKSEALDAGDTEAGPDIAEEEEFRSATEVFKDPNAFEFLSQHGGGGTGGGMGGGHAGLSQLARESLYVKFDPLVGGRPSVMGLINAGQDRDRAATPTSETRPDSQAPTPTSPNASSADRDLIAMNSPSPQKSSGDSSTPRSFPSHAEGGGGPRSNRAQGSVGASPHQLEFQEQLLRKESQIAELEQIIQESLSTIEALKIEVKRRKESEDQMKQVLKEYEKTISELIAQKEKEKEQFQTERQTMMSERDQAVMDLQNVESAFSDVHRKYERTKQVVEGFRQNEETLKTCVDDYQQKLRKQDQKYELLKNHAEDTLDKANKEIENIARQQEAEMARLSAMLKKTEMKASSLEKTVEQKTRENEELTSICDELISKVGHGPS</sequence>
<dbReference type="InterPro" id="IPR007707">
    <property type="entry name" value="TACC_C"/>
</dbReference>
<dbReference type="Gene3D" id="1.20.5.1700">
    <property type="match status" value="1"/>
</dbReference>
<feature type="region of interest" description="Disordered" evidence="8">
    <location>
        <begin position="1"/>
        <end position="98"/>
    </location>
</feature>
<gene>
    <name evidence="10" type="ORF">TCAL_03841</name>
</gene>
<dbReference type="AlphaFoldDB" id="A0A553PFC2"/>
<dbReference type="PANTHER" id="PTHR13924">
    <property type="entry name" value="TRANSFORMING ACIDIC COILED-COIL CONTAINING PROTEIN 1/2"/>
    <property type="match status" value="1"/>
</dbReference>
<feature type="compositionally biased region" description="Gly residues" evidence="8">
    <location>
        <begin position="83"/>
        <end position="97"/>
    </location>
</feature>
<evidence type="ECO:0000313" key="11">
    <source>
        <dbReference type="Proteomes" id="UP000318571"/>
    </source>
</evidence>
<dbReference type="GO" id="GO:0005856">
    <property type="term" value="C:cytoskeleton"/>
    <property type="evidence" value="ECO:0007669"/>
    <property type="project" value="UniProtKB-SubCell"/>
</dbReference>
<evidence type="ECO:0000256" key="5">
    <source>
        <dbReference type="ARBA" id="ARBA00023054"/>
    </source>
</evidence>
<evidence type="ECO:0000256" key="2">
    <source>
        <dbReference type="ARBA" id="ARBA00009423"/>
    </source>
</evidence>
<comment type="subcellular location">
    <subcellularLocation>
        <location evidence="1">Cytoplasm</location>
        <location evidence="1">Cytoskeleton</location>
    </subcellularLocation>
</comment>
<dbReference type="Pfam" id="PF05010">
    <property type="entry name" value="TACC_C"/>
    <property type="match status" value="1"/>
</dbReference>
<evidence type="ECO:0000256" key="1">
    <source>
        <dbReference type="ARBA" id="ARBA00004245"/>
    </source>
</evidence>
<organism evidence="10 11">
    <name type="scientific">Tigriopus californicus</name>
    <name type="common">Marine copepod</name>
    <dbReference type="NCBI Taxonomy" id="6832"/>
    <lineage>
        <taxon>Eukaryota</taxon>
        <taxon>Metazoa</taxon>
        <taxon>Ecdysozoa</taxon>
        <taxon>Arthropoda</taxon>
        <taxon>Crustacea</taxon>
        <taxon>Multicrustacea</taxon>
        <taxon>Hexanauplia</taxon>
        <taxon>Copepoda</taxon>
        <taxon>Harpacticoida</taxon>
        <taxon>Harpacticidae</taxon>
        <taxon>Tigriopus</taxon>
    </lineage>
</organism>
<feature type="compositionally biased region" description="Polar residues" evidence="8">
    <location>
        <begin position="136"/>
        <end position="157"/>
    </location>
</feature>
<evidence type="ECO:0000256" key="6">
    <source>
        <dbReference type="ARBA" id="ARBA00023212"/>
    </source>
</evidence>
<protein>
    <recommendedName>
        <fullName evidence="9">Transforming acidic coiled-coil-containing protein C-terminal domain-containing protein</fullName>
    </recommendedName>
</protein>
<feature type="region of interest" description="Disordered" evidence="8">
    <location>
        <begin position="113"/>
        <end position="211"/>
    </location>
</feature>
<dbReference type="OrthoDB" id="10255048at2759"/>
<evidence type="ECO:0000259" key="9">
    <source>
        <dbReference type="Pfam" id="PF05010"/>
    </source>
</evidence>
<dbReference type="FunFam" id="1.20.5.1700:FF:000001">
    <property type="entry name" value="Transforming acidic coiled-coil-containing protein 1 isoform 2"/>
    <property type="match status" value="1"/>
</dbReference>
<evidence type="ECO:0000256" key="7">
    <source>
        <dbReference type="SAM" id="Coils"/>
    </source>
</evidence>
<reference evidence="10 11" key="1">
    <citation type="journal article" date="2018" name="Nat. Ecol. Evol.">
        <title>Genomic signatures of mitonuclear coevolution across populations of Tigriopus californicus.</title>
        <authorList>
            <person name="Barreto F.S."/>
            <person name="Watson E.T."/>
            <person name="Lima T.G."/>
            <person name="Willett C.S."/>
            <person name="Edmands S."/>
            <person name="Li W."/>
            <person name="Burton R.S."/>
        </authorList>
    </citation>
    <scope>NUCLEOTIDE SEQUENCE [LARGE SCALE GENOMIC DNA]</scope>
    <source>
        <strain evidence="10 11">San Diego</strain>
    </source>
</reference>
<keyword evidence="6" id="KW-0206">Cytoskeleton</keyword>
<comment type="similarity">
    <text evidence="2">Belongs to the TACC family.</text>
</comment>
<dbReference type="OMA" id="LIRERDX"/>
<feature type="coiled-coil region" evidence="7">
    <location>
        <begin position="331"/>
        <end position="415"/>
    </location>
</feature>
<name>A0A553PFC2_TIGCA</name>
<evidence type="ECO:0000313" key="10">
    <source>
        <dbReference type="EMBL" id="TRY76380.1"/>
    </source>
</evidence>